<evidence type="ECO:0000313" key="1">
    <source>
        <dbReference type="EMBL" id="QDU35112.1"/>
    </source>
</evidence>
<dbReference type="EMBL" id="CP036425">
    <property type="protein sequence ID" value="QDU35112.1"/>
    <property type="molecule type" value="Genomic_DNA"/>
</dbReference>
<evidence type="ECO:0000313" key="2">
    <source>
        <dbReference type="Proteomes" id="UP000317369"/>
    </source>
</evidence>
<gene>
    <name evidence="1" type="ORF">KS4_31920</name>
</gene>
<keyword evidence="2" id="KW-1185">Reference proteome</keyword>
<accession>A0A517YY03</accession>
<proteinExistence type="predicted"/>
<reference evidence="1 2" key="1">
    <citation type="submission" date="2019-02" db="EMBL/GenBank/DDBJ databases">
        <title>Deep-cultivation of Planctomycetes and their phenomic and genomic characterization uncovers novel biology.</title>
        <authorList>
            <person name="Wiegand S."/>
            <person name="Jogler M."/>
            <person name="Boedeker C."/>
            <person name="Pinto D."/>
            <person name="Vollmers J."/>
            <person name="Rivas-Marin E."/>
            <person name="Kohn T."/>
            <person name="Peeters S.H."/>
            <person name="Heuer A."/>
            <person name="Rast P."/>
            <person name="Oberbeckmann S."/>
            <person name="Bunk B."/>
            <person name="Jeske O."/>
            <person name="Meyerdierks A."/>
            <person name="Storesund J.E."/>
            <person name="Kallscheuer N."/>
            <person name="Luecker S."/>
            <person name="Lage O.M."/>
            <person name="Pohl T."/>
            <person name="Merkel B.J."/>
            <person name="Hornburger P."/>
            <person name="Mueller R.-W."/>
            <person name="Bruemmer F."/>
            <person name="Labrenz M."/>
            <person name="Spormann A.M."/>
            <person name="Op den Camp H."/>
            <person name="Overmann J."/>
            <person name="Amann R."/>
            <person name="Jetten M.S.M."/>
            <person name="Mascher T."/>
            <person name="Medema M.H."/>
            <person name="Devos D.P."/>
            <person name="Kaster A.-K."/>
            <person name="Ovreas L."/>
            <person name="Rohde M."/>
            <person name="Galperin M.Y."/>
            <person name="Jogler C."/>
        </authorList>
    </citation>
    <scope>NUCLEOTIDE SEQUENCE [LARGE SCALE GENOMIC DNA]</scope>
    <source>
        <strain evidence="1 2">KS4</strain>
    </source>
</reference>
<dbReference type="Proteomes" id="UP000317369">
    <property type="component" value="Chromosome"/>
</dbReference>
<sequence>MSCLALINKAIIAANKGLGVEKCQALLLFDKSKSVRLSGSNSLTLAYNEA</sequence>
<protein>
    <submittedName>
        <fullName evidence="1">Uncharacterized protein</fullName>
    </submittedName>
</protein>
<dbReference type="AlphaFoldDB" id="A0A517YY03"/>
<organism evidence="1 2">
    <name type="scientific">Poriferisphaera corsica</name>
    <dbReference type="NCBI Taxonomy" id="2528020"/>
    <lineage>
        <taxon>Bacteria</taxon>
        <taxon>Pseudomonadati</taxon>
        <taxon>Planctomycetota</taxon>
        <taxon>Phycisphaerae</taxon>
        <taxon>Phycisphaerales</taxon>
        <taxon>Phycisphaeraceae</taxon>
        <taxon>Poriferisphaera</taxon>
    </lineage>
</organism>
<name>A0A517YY03_9BACT</name>
<dbReference type="KEGG" id="pcor:KS4_31920"/>